<feature type="compositionally biased region" description="Polar residues" evidence="1">
    <location>
        <begin position="103"/>
        <end position="119"/>
    </location>
</feature>
<keyword evidence="3" id="KW-1185">Reference proteome</keyword>
<evidence type="ECO:0000256" key="1">
    <source>
        <dbReference type="SAM" id="MobiDB-lite"/>
    </source>
</evidence>
<reference evidence="2 3" key="1">
    <citation type="submission" date="2024-02" db="EMBL/GenBank/DDBJ databases">
        <title>de novo genome assembly of Solanum bulbocastanum strain 11H21.</title>
        <authorList>
            <person name="Hosaka A.J."/>
        </authorList>
    </citation>
    <scope>NUCLEOTIDE SEQUENCE [LARGE SCALE GENOMIC DNA]</scope>
    <source>
        <tissue evidence="2">Young leaves</tissue>
    </source>
</reference>
<feature type="compositionally biased region" description="Polar residues" evidence="1">
    <location>
        <begin position="82"/>
        <end position="96"/>
    </location>
</feature>
<feature type="region of interest" description="Disordered" evidence="1">
    <location>
        <begin position="14"/>
        <end position="119"/>
    </location>
</feature>
<accession>A0AAN8SZP2</accession>
<dbReference type="Proteomes" id="UP001371456">
    <property type="component" value="Unassembled WGS sequence"/>
</dbReference>
<name>A0AAN8SZP2_SOLBU</name>
<feature type="compositionally biased region" description="Basic residues" evidence="1">
    <location>
        <begin position="47"/>
        <end position="57"/>
    </location>
</feature>
<protein>
    <submittedName>
        <fullName evidence="2">Uncharacterized protein</fullName>
    </submittedName>
</protein>
<organism evidence="2 3">
    <name type="scientific">Solanum bulbocastanum</name>
    <name type="common">Wild potato</name>
    <dbReference type="NCBI Taxonomy" id="147425"/>
    <lineage>
        <taxon>Eukaryota</taxon>
        <taxon>Viridiplantae</taxon>
        <taxon>Streptophyta</taxon>
        <taxon>Embryophyta</taxon>
        <taxon>Tracheophyta</taxon>
        <taxon>Spermatophyta</taxon>
        <taxon>Magnoliopsida</taxon>
        <taxon>eudicotyledons</taxon>
        <taxon>Gunneridae</taxon>
        <taxon>Pentapetalae</taxon>
        <taxon>asterids</taxon>
        <taxon>lamiids</taxon>
        <taxon>Solanales</taxon>
        <taxon>Solanaceae</taxon>
        <taxon>Solanoideae</taxon>
        <taxon>Solaneae</taxon>
        <taxon>Solanum</taxon>
    </lineage>
</organism>
<comment type="caution">
    <text evidence="2">The sequence shown here is derived from an EMBL/GenBank/DDBJ whole genome shotgun (WGS) entry which is preliminary data.</text>
</comment>
<dbReference type="AlphaFoldDB" id="A0AAN8SZP2"/>
<dbReference type="EMBL" id="JBANQN010000011">
    <property type="protein sequence ID" value="KAK6775801.1"/>
    <property type="molecule type" value="Genomic_DNA"/>
</dbReference>
<sequence>MIIFQGGKILYITPTSEIKKKDHPSPTGDNNQQNGKDYDHTPSNNKSKGKPSKKKREVIKEDNKMRLRYRVPNYRKDKFLETRTSNNMMTAQTISHNNHHCSKQSNNRGKKCTTTTQNH</sequence>
<proteinExistence type="predicted"/>
<evidence type="ECO:0000313" key="2">
    <source>
        <dbReference type="EMBL" id="KAK6775801.1"/>
    </source>
</evidence>
<gene>
    <name evidence="2" type="ORF">RDI58_026802</name>
</gene>
<evidence type="ECO:0000313" key="3">
    <source>
        <dbReference type="Proteomes" id="UP001371456"/>
    </source>
</evidence>